<evidence type="ECO:0000313" key="2">
    <source>
        <dbReference type="Proteomes" id="UP001218218"/>
    </source>
</evidence>
<dbReference type="EMBL" id="JARIHO010000014">
    <property type="protein sequence ID" value="KAJ7350876.1"/>
    <property type="molecule type" value="Genomic_DNA"/>
</dbReference>
<keyword evidence="2" id="KW-1185">Reference proteome</keyword>
<sequence>MATFRNLPLSTMFDQHADKSKLSLDWVLNSGVPASHSVASGILTLPSVDSAFSAHINVAVTSSLSFDIVLGRDWLQYCREAVPDTCFQLSSGILDLRRPPLGSLSKRGSDLLDPSSSSSFDASPVFPAAVMESPCVDDCVCIDQSACRCPSTSHNMLNNVPLNATNIIRNIFLGHHATRAAMNITVSGSRNLRFKLRAAIRSSLAMIHSADSGQRSSISVADFFNSFESHRKSVLIAIAVFHCIQLPSKPTVDYIRDEITAHIISGRCAQFSQSHSPNPLPPEVSLPDCADRLLTGLKIDYNHSELFRDLRKKLRDHIVQLRRDRGYGPTWTPPILSMPAPVTPKCTRREPDAAVEDTFNNLKLVSPTKKTHRN</sequence>
<dbReference type="AlphaFoldDB" id="A0AAD7A744"/>
<accession>A0AAD7A744</accession>
<protein>
    <submittedName>
        <fullName evidence="1">Uncharacterized protein</fullName>
    </submittedName>
</protein>
<gene>
    <name evidence="1" type="ORF">DFH08DRAFT_995936</name>
</gene>
<reference evidence="1" key="1">
    <citation type="submission" date="2023-03" db="EMBL/GenBank/DDBJ databases">
        <title>Massive genome expansion in bonnet fungi (Mycena s.s.) driven by repeated elements and novel gene families across ecological guilds.</title>
        <authorList>
            <consortium name="Lawrence Berkeley National Laboratory"/>
            <person name="Harder C.B."/>
            <person name="Miyauchi S."/>
            <person name="Viragh M."/>
            <person name="Kuo A."/>
            <person name="Thoen E."/>
            <person name="Andreopoulos B."/>
            <person name="Lu D."/>
            <person name="Skrede I."/>
            <person name="Drula E."/>
            <person name="Henrissat B."/>
            <person name="Morin E."/>
            <person name="Kohler A."/>
            <person name="Barry K."/>
            <person name="LaButti K."/>
            <person name="Morin E."/>
            <person name="Salamov A."/>
            <person name="Lipzen A."/>
            <person name="Mereny Z."/>
            <person name="Hegedus B."/>
            <person name="Baldrian P."/>
            <person name="Stursova M."/>
            <person name="Weitz H."/>
            <person name="Taylor A."/>
            <person name="Grigoriev I.V."/>
            <person name="Nagy L.G."/>
            <person name="Martin F."/>
            <person name="Kauserud H."/>
        </authorList>
    </citation>
    <scope>NUCLEOTIDE SEQUENCE</scope>
    <source>
        <strain evidence="1">CBHHK002</strain>
    </source>
</reference>
<name>A0AAD7A744_9AGAR</name>
<comment type="caution">
    <text evidence="1">The sequence shown here is derived from an EMBL/GenBank/DDBJ whole genome shotgun (WGS) entry which is preliminary data.</text>
</comment>
<evidence type="ECO:0000313" key="1">
    <source>
        <dbReference type="EMBL" id="KAJ7350876.1"/>
    </source>
</evidence>
<dbReference type="Proteomes" id="UP001218218">
    <property type="component" value="Unassembled WGS sequence"/>
</dbReference>
<proteinExistence type="predicted"/>
<feature type="non-terminal residue" evidence="1">
    <location>
        <position position="1"/>
    </location>
</feature>
<organism evidence="1 2">
    <name type="scientific">Mycena albidolilacea</name>
    <dbReference type="NCBI Taxonomy" id="1033008"/>
    <lineage>
        <taxon>Eukaryota</taxon>
        <taxon>Fungi</taxon>
        <taxon>Dikarya</taxon>
        <taxon>Basidiomycota</taxon>
        <taxon>Agaricomycotina</taxon>
        <taxon>Agaricomycetes</taxon>
        <taxon>Agaricomycetidae</taxon>
        <taxon>Agaricales</taxon>
        <taxon>Marasmiineae</taxon>
        <taxon>Mycenaceae</taxon>
        <taxon>Mycena</taxon>
    </lineage>
</organism>